<keyword evidence="3" id="KW-1185">Reference proteome</keyword>
<dbReference type="InterPro" id="IPR036388">
    <property type="entry name" value="WH-like_DNA-bd_sf"/>
</dbReference>
<sequence>MTALVASVVLNLSAVCLRSEGRIANHDGYFDNIRRKTDNRLSRISCMGRNFTESSDQNSTDGDVHVEEVFDVDPTDPYDAIESIWQYLSQETRHDIIQLIIGHPDHLVSVTEFDYYLPKSRSTISDQLNDLADHRILEKYHYQQNEGQRDLPADFWGPTEFGVRLLSEYNYLHGLPILRAIHDATQKSETAQRHETAPRPELPELVKKVFDYSEPDELDYSNLVSKGLERPIYADAAPTDPSTLNKDIEDGRSLDELF</sequence>
<comment type="caution">
    <text evidence="2">The sequence shown here is derived from an EMBL/GenBank/DDBJ whole genome shotgun (WGS) entry which is preliminary data.</text>
</comment>
<evidence type="ECO:0008006" key="4">
    <source>
        <dbReference type="Google" id="ProtNLM"/>
    </source>
</evidence>
<evidence type="ECO:0000313" key="2">
    <source>
        <dbReference type="EMBL" id="MFC4540785.1"/>
    </source>
</evidence>
<feature type="compositionally biased region" description="Basic and acidic residues" evidence="1">
    <location>
        <begin position="246"/>
        <end position="258"/>
    </location>
</feature>
<dbReference type="AlphaFoldDB" id="A0ABD5PKC1"/>
<feature type="region of interest" description="Disordered" evidence="1">
    <location>
        <begin position="234"/>
        <end position="258"/>
    </location>
</feature>
<dbReference type="InterPro" id="IPR036390">
    <property type="entry name" value="WH_DNA-bd_sf"/>
</dbReference>
<dbReference type="EMBL" id="JBHSFA010000002">
    <property type="protein sequence ID" value="MFC4540785.1"/>
    <property type="molecule type" value="Genomic_DNA"/>
</dbReference>
<evidence type="ECO:0000256" key="1">
    <source>
        <dbReference type="SAM" id="MobiDB-lite"/>
    </source>
</evidence>
<accession>A0ABD5PKC1</accession>
<dbReference type="Gene3D" id="1.10.10.10">
    <property type="entry name" value="Winged helix-like DNA-binding domain superfamily/Winged helix DNA-binding domain"/>
    <property type="match status" value="1"/>
</dbReference>
<proteinExistence type="predicted"/>
<gene>
    <name evidence="2" type="ORF">ACFO5R_02440</name>
</gene>
<organism evidence="2 3">
    <name type="scientific">Halosolutus amylolyticus</name>
    <dbReference type="NCBI Taxonomy" id="2932267"/>
    <lineage>
        <taxon>Archaea</taxon>
        <taxon>Methanobacteriati</taxon>
        <taxon>Methanobacteriota</taxon>
        <taxon>Stenosarchaea group</taxon>
        <taxon>Halobacteria</taxon>
        <taxon>Halobacteriales</taxon>
        <taxon>Natrialbaceae</taxon>
        <taxon>Halosolutus</taxon>
    </lineage>
</organism>
<dbReference type="Proteomes" id="UP001595898">
    <property type="component" value="Unassembled WGS sequence"/>
</dbReference>
<dbReference type="SUPFAM" id="SSF46785">
    <property type="entry name" value="Winged helix' DNA-binding domain"/>
    <property type="match status" value="1"/>
</dbReference>
<dbReference type="RefSeq" id="WP_250138946.1">
    <property type="nucleotide sequence ID" value="NZ_JALIQP010000001.1"/>
</dbReference>
<evidence type="ECO:0000313" key="3">
    <source>
        <dbReference type="Proteomes" id="UP001595898"/>
    </source>
</evidence>
<protein>
    <recommendedName>
        <fullName evidence="4">HTH arsR-type domain-containing protein</fullName>
    </recommendedName>
</protein>
<name>A0ABD5PKC1_9EURY</name>
<reference evidence="2 3" key="1">
    <citation type="journal article" date="2019" name="Int. J. Syst. Evol. Microbiol.">
        <title>The Global Catalogue of Microorganisms (GCM) 10K type strain sequencing project: providing services to taxonomists for standard genome sequencing and annotation.</title>
        <authorList>
            <consortium name="The Broad Institute Genomics Platform"/>
            <consortium name="The Broad Institute Genome Sequencing Center for Infectious Disease"/>
            <person name="Wu L."/>
            <person name="Ma J."/>
        </authorList>
    </citation>
    <scope>NUCLEOTIDE SEQUENCE [LARGE SCALE GENOMIC DNA]</scope>
    <source>
        <strain evidence="2 3">WLHS5</strain>
    </source>
</reference>